<dbReference type="RefSeq" id="WP_117679651.1">
    <property type="nucleotide sequence ID" value="NZ_CALJOO010000024.1"/>
</dbReference>
<dbReference type="Proteomes" id="UP000260943">
    <property type="component" value="Unassembled WGS sequence"/>
</dbReference>
<feature type="transmembrane region" description="Helical" evidence="1">
    <location>
        <begin position="233"/>
        <end position="256"/>
    </location>
</feature>
<feature type="transmembrane region" description="Helical" evidence="1">
    <location>
        <begin position="405"/>
        <end position="438"/>
    </location>
</feature>
<evidence type="ECO:0000313" key="2">
    <source>
        <dbReference type="EMBL" id="RGL10156.1"/>
    </source>
</evidence>
<feature type="transmembrane region" description="Helical" evidence="1">
    <location>
        <begin position="450"/>
        <end position="473"/>
    </location>
</feature>
<proteinExistence type="predicted"/>
<keyword evidence="1" id="KW-0472">Membrane</keyword>
<keyword evidence="1" id="KW-0812">Transmembrane</keyword>
<dbReference type="Pfam" id="PF19484">
    <property type="entry name" value="DUF6020"/>
    <property type="match status" value="1"/>
</dbReference>
<gene>
    <name evidence="2" type="ORF">DXC81_06125</name>
</gene>
<reference evidence="2 3" key="1">
    <citation type="submission" date="2018-08" db="EMBL/GenBank/DDBJ databases">
        <title>A genome reference for cultivated species of the human gut microbiota.</title>
        <authorList>
            <person name="Zou Y."/>
            <person name="Xue W."/>
            <person name="Luo G."/>
        </authorList>
    </citation>
    <scope>NUCLEOTIDE SEQUENCE [LARGE SCALE GENOMIC DNA]</scope>
    <source>
        <strain evidence="2 3">TF08-14</strain>
    </source>
</reference>
<dbReference type="AlphaFoldDB" id="A0A3E4QSJ5"/>
<feature type="transmembrane region" description="Helical" evidence="1">
    <location>
        <begin position="646"/>
        <end position="667"/>
    </location>
</feature>
<feature type="transmembrane region" description="Helical" evidence="1">
    <location>
        <begin position="673"/>
        <end position="691"/>
    </location>
</feature>
<evidence type="ECO:0000256" key="1">
    <source>
        <dbReference type="SAM" id="Phobius"/>
    </source>
</evidence>
<keyword evidence="1" id="KW-1133">Transmembrane helix</keyword>
<dbReference type="EMBL" id="QSRJ01000006">
    <property type="protein sequence ID" value="RGL10156.1"/>
    <property type="molecule type" value="Genomic_DNA"/>
</dbReference>
<feature type="transmembrane region" description="Helical" evidence="1">
    <location>
        <begin position="115"/>
        <end position="132"/>
    </location>
</feature>
<protein>
    <submittedName>
        <fullName evidence="2">Uncharacterized protein</fullName>
    </submittedName>
</protein>
<feature type="transmembrane region" description="Helical" evidence="1">
    <location>
        <begin position="349"/>
        <end position="367"/>
    </location>
</feature>
<feature type="transmembrane region" description="Helical" evidence="1">
    <location>
        <begin position="317"/>
        <end position="337"/>
    </location>
</feature>
<dbReference type="InterPro" id="IPR046062">
    <property type="entry name" value="DUF6020"/>
</dbReference>
<sequence>MAQESITNVDDDSALAPMKSAGPGNLAGESAPAPASVSPAAGTARKDAIRLLWFRRYPLWQSAIAFLLGLLATAALSIDLAPVSYKTITKLDPTATGALYICYEVLLSFAGHSDAIVLLALALLLVLPIRYVLFGKGDSLRPSVVLPAAAFALCTVFGMSYDLTDSAALVAGGISQAIKAAIMGAGCAVLGHTGFYLFYDCLDWLGTQRPAFSESRFGVAWRAAHAALDRRPFLVPLALIALAWSPSFIAAMPGIFMGDTGAQIRQWFNLPNGTSDYLNLINPNVLLNGHHPVAHTALVGGCVQLGMQVFGDENVGLLIYTTLQFFITAATVAYLVCSLRRFGCGLAPRAASLLFFALMPLFSNYAVLITKDVLFADALAVLVVQTASLLAAGTGHGVTMRPRDWALLVISSIGCTFLRNGGLVFPLAACGLAAIFAARDARGVRAPRRRWIAIIGVAALVLVLNMAFARVVMPALDITPGSRREMLSIPFQQTARFVQKHDGANAGIEGGVDDGLVSEEERRAIDRVLGYDTLASRYDPDKSDAVKNGFNEDATTQDLAAYFAVWAKMFLRDPESYISAVVNNYYGYFYPSERDVWFYSTIEGAKIMAREENRAYFDFHPVENSLVEACGHAVNLYRVAIQRVPLASLTMSSASYTWLLIAVGVYLLRSGQWRSLAMMVPLFGVLAVCLVGPCNGSTYMRYLYPAILSLPFALSVALAWPRRLWRAR</sequence>
<accession>A0A3E4QSJ5</accession>
<organism evidence="2 3">
    <name type="scientific">Collinsella tanakaei</name>
    <dbReference type="NCBI Taxonomy" id="626935"/>
    <lineage>
        <taxon>Bacteria</taxon>
        <taxon>Bacillati</taxon>
        <taxon>Actinomycetota</taxon>
        <taxon>Coriobacteriia</taxon>
        <taxon>Coriobacteriales</taxon>
        <taxon>Coriobacteriaceae</taxon>
        <taxon>Collinsella</taxon>
    </lineage>
</organism>
<comment type="caution">
    <text evidence="2">The sequence shown here is derived from an EMBL/GenBank/DDBJ whole genome shotgun (WGS) entry which is preliminary data.</text>
</comment>
<feature type="transmembrane region" description="Helical" evidence="1">
    <location>
        <begin position="144"/>
        <end position="161"/>
    </location>
</feature>
<evidence type="ECO:0000313" key="3">
    <source>
        <dbReference type="Proteomes" id="UP000260943"/>
    </source>
</evidence>
<feature type="transmembrane region" description="Helical" evidence="1">
    <location>
        <begin position="181"/>
        <end position="199"/>
    </location>
</feature>
<name>A0A3E4QSJ5_9ACTN</name>
<feature type="transmembrane region" description="Helical" evidence="1">
    <location>
        <begin position="59"/>
        <end position="78"/>
    </location>
</feature>
<feature type="transmembrane region" description="Helical" evidence="1">
    <location>
        <begin position="703"/>
        <end position="720"/>
    </location>
</feature>